<protein>
    <submittedName>
        <fullName evidence="2">Uncharacterized protein</fullName>
    </submittedName>
</protein>
<proteinExistence type="predicted"/>
<accession>A0A5S9NJY9</accession>
<dbReference type="EMBL" id="CACSAS010000001">
    <property type="protein sequence ID" value="CAA0090157.1"/>
    <property type="molecule type" value="Genomic_DNA"/>
</dbReference>
<dbReference type="Proteomes" id="UP000433050">
    <property type="component" value="Unassembled WGS sequence"/>
</dbReference>
<evidence type="ECO:0000313" key="2">
    <source>
        <dbReference type="EMBL" id="CAA0090157.1"/>
    </source>
</evidence>
<evidence type="ECO:0000313" key="3">
    <source>
        <dbReference type="Proteomes" id="UP000433050"/>
    </source>
</evidence>
<feature type="region of interest" description="Disordered" evidence="1">
    <location>
        <begin position="188"/>
        <end position="213"/>
    </location>
</feature>
<sequence>MANGRQASARRLKMAERAQQQMALHFPSTPSEFIWHRKTNDGFTTVPRTMPIVMQAIDVLSKGSPAGHTLFALWARSPDTPFLTIENPMTFAAEAGFSGERAVDTWRKRMKLLREHWFIMTKPGPSGEFHYVLLISPNAAVEWLRAQGKVQDGIYARFIDRLMEVGAFGEIEALREYLAKLPVAEKTNAAEAETATVPPPPAQEASGDPGAQT</sequence>
<evidence type="ECO:0000256" key="1">
    <source>
        <dbReference type="SAM" id="MobiDB-lite"/>
    </source>
</evidence>
<dbReference type="AlphaFoldDB" id="A0A5S9NJY9"/>
<organism evidence="2 3">
    <name type="scientific">Starkeya nomas</name>
    <dbReference type="NCBI Taxonomy" id="2666134"/>
    <lineage>
        <taxon>Bacteria</taxon>
        <taxon>Pseudomonadati</taxon>
        <taxon>Pseudomonadota</taxon>
        <taxon>Alphaproteobacteria</taxon>
        <taxon>Hyphomicrobiales</taxon>
        <taxon>Xanthobacteraceae</taxon>
        <taxon>Starkeya</taxon>
    </lineage>
</organism>
<reference evidence="2 3" key="1">
    <citation type="submission" date="2019-12" db="EMBL/GenBank/DDBJ databases">
        <authorList>
            <person name="Reyes-Prieto M."/>
        </authorList>
    </citation>
    <scope>NUCLEOTIDE SEQUENCE [LARGE SCALE GENOMIC DNA]</scope>
    <source>
        <strain evidence="2">HF14-78462</strain>
    </source>
</reference>
<gene>
    <name evidence="2" type="ORF">STARVERO_01108</name>
</gene>
<keyword evidence="3" id="KW-1185">Reference proteome</keyword>
<name>A0A5S9NJY9_9HYPH</name>